<comment type="catalytic activity">
    <reaction evidence="7">
        <text>beta-D-fructose 1,6-bisphosphate + H2O = beta-D-fructose 6-phosphate + phosphate</text>
        <dbReference type="Rhea" id="RHEA:11064"/>
        <dbReference type="ChEBI" id="CHEBI:15377"/>
        <dbReference type="ChEBI" id="CHEBI:32966"/>
        <dbReference type="ChEBI" id="CHEBI:43474"/>
        <dbReference type="ChEBI" id="CHEBI:57634"/>
        <dbReference type="EC" id="3.1.3.11"/>
    </reaction>
</comment>
<dbReference type="PIRSF" id="PIRSF000904">
    <property type="entry name" value="FBPtase_SBPase"/>
    <property type="match status" value="1"/>
</dbReference>
<name>A0A285NTF9_NATPI</name>
<dbReference type="GO" id="GO:0030388">
    <property type="term" value="P:fructose 1,6-bisphosphate metabolic process"/>
    <property type="evidence" value="ECO:0007669"/>
    <property type="project" value="TreeGrafter"/>
</dbReference>
<dbReference type="InterPro" id="IPR044015">
    <property type="entry name" value="FBPase_C_dom"/>
</dbReference>
<dbReference type="InterPro" id="IPR000146">
    <property type="entry name" value="FBPase_class-1"/>
</dbReference>
<dbReference type="AlphaFoldDB" id="A0A285NTF9"/>
<comment type="pathway">
    <text evidence="6">Carbohydrate biosynthesis.</text>
</comment>
<feature type="binding site" evidence="7">
    <location>
        <position position="226"/>
    </location>
    <ligand>
        <name>Mg(2+)</name>
        <dbReference type="ChEBI" id="CHEBI:18420"/>
        <label>2</label>
    </ligand>
</feature>
<evidence type="ECO:0000256" key="3">
    <source>
        <dbReference type="ARBA" id="ARBA00022801"/>
    </source>
</evidence>
<dbReference type="HAMAP" id="MF_01855">
    <property type="entry name" value="FBPase_class1"/>
    <property type="match status" value="1"/>
</dbReference>
<evidence type="ECO:0000256" key="6">
    <source>
        <dbReference type="ARBA" id="ARBA00024331"/>
    </source>
</evidence>
<dbReference type="Pfam" id="PF00316">
    <property type="entry name" value="FBPase"/>
    <property type="match status" value="1"/>
</dbReference>
<dbReference type="PANTHER" id="PTHR11556">
    <property type="entry name" value="FRUCTOSE-1,6-BISPHOSPHATASE-RELATED"/>
    <property type="match status" value="1"/>
</dbReference>
<dbReference type="SUPFAM" id="SSF56655">
    <property type="entry name" value="Carbohydrate phosphatase"/>
    <property type="match status" value="1"/>
</dbReference>
<evidence type="ECO:0000256" key="2">
    <source>
        <dbReference type="ARBA" id="ARBA00022723"/>
    </source>
</evidence>
<keyword evidence="4 7" id="KW-0460">Magnesium</keyword>
<reference evidence="10 11" key="1">
    <citation type="submission" date="2017-09" db="EMBL/GenBank/DDBJ databases">
        <authorList>
            <person name="Ehlers B."/>
            <person name="Leendertz F.H."/>
        </authorList>
    </citation>
    <scope>NUCLEOTIDE SEQUENCE [LARGE SCALE GENOMIC DNA]</scope>
    <source>
        <strain evidence="10 11">DSM 27208</strain>
    </source>
</reference>
<dbReference type="GO" id="GO:0042132">
    <property type="term" value="F:fructose 1,6-bisphosphate 1-phosphatase activity"/>
    <property type="evidence" value="ECO:0007669"/>
    <property type="project" value="UniProtKB-UniRule"/>
</dbReference>
<dbReference type="Proteomes" id="UP000219453">
    <property type="component" value="Unassembled WGS sequence"/>
</dbReference>
<comment type="similarity">
    <text evidence="1 7">Belongs to the FBPase class 1 family.</text>
</comment>
<dbReference type="Gene3D" id="3.30.540.10">
    <property type="entry name" value="Fructose-1,6-Bisphosphatase, subunit A, domain 1"/>
    <property type="match status" value="1"/>
</dbReference>
<dbReference type="GO" id="GO:0000287">
    <property type="term" value="F:magnesium ion binding"/>
    <property type="evidence" value="ECO:0007669"/>
    <property type="project" value="UniProtKB-UniRule"/>
</dbReference>
<evidence type="ECO:0000256" key="5">
    <source>
        <dbReference type="ARBA" id="ARBA00023277"/>
    </source>
</evidence>
<evidence type="ECO:0000259" key="8">
    <source>
        <dbReference type="Pfam" id="PF00316"/>
    </source>
</evidence>
<dbReference type="GO" id="GO:0005737">
    <property type="term" value="C:cytoplasm"/>
    <property type="evidence" value="ECO:0007669"/>
    <property type="project" value="UniProtKB-SubCell"/>
</dbReference>
<dbReference type="EMBL" id="OBEJ01000002">
    <property type="protein sequence ID" value="SNZ12498.1"/>
    <property type="molecule type" value="Genomic_DNA"/>
</dbReference>
<feature type="binding site" evidence="7">
    <location>
        <position position="83"/>
    </location>
    <ligand>
        <name>Mg(2+)</name>
        <dbReference type="ChEBI" id="CHEBI:18420"/>
        <label>2</label>
    </ligand>
</feature>
<dbReference type="InterPro" id="IPR023079">
    <property type="entry name" value="SBPase"/>
</dbReference>
<keyword evidence="11" id="KW-1185">Reference proteome</keyword>
<evidence type="ECO:0000313" key="11">
    <source>
        <dbReference type="Proteomes" id="UP000219453"/>
    </source>
</evidence>
<evidence type="ECO:0000313" key="10">
    <source>
        <dbReference type="EMBL" id="SNZ12498.1"/>
    </source>
</evidence>
<dbReference type="InterPro" id="IPR033391">
    <property type="entry name" value="FBPase_N"/>
</dbReference>
<feature type="binding site" evidence="7">
    <location>
        <position position="83"/>
    </location>
    <ligand>
        <name>Mg(2+)</name>
        <dbReference type="ChEBI" id="CHEBI:18420"/>
        <label>1</label>
    </ligand>
</feature>
<keyword evidence="5 7" id="KW-0119">Carbohydrate metabolism</keyword>
<dbReference type="GO" id="GO:0006094">
    <property type="term" value="P:gluconeogenesis"/>
    <property type="evidence" value="ECO:0007669"/>
    <property type="project" value="UniProtKB-UniRule"/>
</dbReference>
<evidence type="ECO:0000259" key="9">
    <source>
        <dbReference type="Pfam" id="PF18913"/>
    </source>
</evidence>
<dbReference type="EC" id="3.1.3.11" evidence="7"/>
<dbReference type="PRINTS" id="PR01958">
    <property type="entry name" value="S17BPHPHTASE"/>
</dbReference>
<dbReference type="GO" id="GO:0006000">
    <property type="term" value="P:fructose metabolic process"/>
    <property type="evidence" value="ECO:0007669"/>
    <property type="project" value="TreeGrafter"/>
</dbReference>
<accession>A0A285NTF9</accession>
<feature type="domain" description="Fructose-1-6-bisphosphatase class 1 C-terminal" evidence="9">
    <location>
        <begin position="169"/>
        <end position="275"/>
    </location>
</feature>
<keyword evidence="2 7" id="KW-0479">Metal-binding</keyword>
<feature type="domain" description="Fructose-1-6-bisphosphatase class I N-terminal" evidence="8">
    <location>
        <begin position="14"/>
        <end position="144"/>
    </location>
</feature>
<dbReference type="Pfam" id="PF18913">
    <property type="entry name" value="FBPase_C"/>
    <property type="match status" value="1"/>
</dbReference>
<comment type="caution">
    <text evidence="7">Lacks conserved residue(s) required for the propagation of feature annotation.</text>
</comment>
<feature type="binding site" evidence="7">
    <location>
        <position position="66"/>
    </location>
    <ligand>
        <name>Mg(2+)</name>
        <dbReference type="ChEBI" id="CHEBI:18420"/>
        <label>1</label>
    </ligand>
</feature>
<dbReference type="RefSeq" id="WP_097008711.1">
    <property type="nucleotide sequence ID" value="NZ_OBEJ01000002.1"/>
</dbReference>
<feature type="binding site" evidence="7">
    <location>
        <begin position="86"/>
        <end position="89"/>
    </location>
    <ligand>
        <name>substrate</name>
    </ligand>
</feature>
<feature type="binding site" evidence="7">
    <location>
        <position position="86"/>
    </location>
    <ligand>
        <name>Mg(2+)</name>
        <dbReference type="ChEBI" id="CHEBI:18420"/>
        <label>2</label>
    </ligand>
</feature>
<comment type="subunit">
    <text evidence="7">Homotetramer.</text>
</comment>
<dbReference type="PANTHER" id="PTHR11556:SF35">
    <property type="entry name" value="SEDOHEPTULOSE-1,7-BISPHOSPHATASE, CHLOROPLASTIC"/>
    <property type="match status" value="1"/>
</dbReference>
<comment type="cofactor">
    <cofactor evidence="7">
        <name>Mg(2+)</name>
        <dbReference type="ChEBI" id="CHEBI:18420"/>
    </cofactor>
    <text evidence="7">Binds 2 magnesium ions per subunit.</text>
</comment>
<gene>
    <name evidence="7" type="primary">fbp</name>
    <name evidence="10" type="ORF">SAMN06269185_1775</name>
</gene>
<dbReference type="GO" id="GO:0005986">
    <property type="term" value="P:sucrose biosynthetic process"/>
    <property type="evidence" value="ECO:0007669"/>
    <property type="project" value="TreeGrafter"/>
</dbReference>
<evidence type="ECO:0000256" key="1">
    <source>
        <dbReference type="ARBA" id="ARBA00010941"/>
    </source>
</evidence>
<comment type="subcellular location">
    <subcellularLocation>
        <location evidence="7">Cytoplasm</location>
    </subcellularLocation>
</comment>
<feature type="binding site" evidence="7">
    <location>
        <position position="190"/>
    </location>
    <ligand>
        <name>substrate</name>
    </ligand>
</feature>
<dbReference type="Gene3D" id="3.40.190.80">
    <property type="match status" value="1"/>
</dbReference>
<sequence length="279" mass="29270">MSTVDAVVDAVVEIAPDLRAALAETRGTKSGRNPSGDQQSGADRALDDLFYEALAALDGVGEFASEERDGVEDVGEGFSVAIDPLDGSSNLRSNTTVGAILAVYDADLPASGEDLLAGMVLVFGPATTLTVAADGEATEHVLDDGEIVDSSPVSLTDAEDVWGLAGGPDEWSDSVTAFADDLYHRAKLRYTGAMVADVQHLLAIGGIVGYPAQRSRPDGVLRLQYESNPVAYLVECAGGAASTGDQRILDVEPSELHERIPTFFGTQSLIDELEERIGE</sequence>
<evidence type="ECO:0000256" key="4">
    <source>
        <dbReference type="ARBA" id="ARBA00022842"/>
    </source>
</evidence>
<dbReference type="OrthoDB" id="146513at2157"/>
<evidence type="ECO:0000256" key="7">
    <source>
        <dbReference type="HAMAP-Rule" id="MF_01855"/>
    </source>
</evidence>
<protein>
    <recommendedName>
        <fullName evidence="7">Fructose-1,6-bisphosphatase class 1</fullName>
        <shortName evidence="7">FBPase class 1</shortName>
        <ecNumber evidence="7">3.1.3.11</ecNumber>
    </recommendedName>
    <alternativeName>
        <fullName evidence="7">D-fructose-1,6-bisphosphate 1-phosphohydrolase class 1</fullName>
    </alternativeName>
</protein>
<dbReference type="GO" id="GO:0006002">
    <property type="term" value="P:fructose 6-phosphate metabolic process"/>
    <property type="evidence" value="ECO:0007669"/>
    <property type="project" value="TreeGrafter"/>
</dbReference>
<keyword evidence="7" id="KW-0963">Cytoplasm</keyword>
<keyword evidence="3 7" id="KW-0378">Hydrolase</keyword>
<proteinExistence type="inferred from homology"/>
<organism evidence="10 11">
    <name type="scientific">Natronoarchaeum philippinense</name>
    <dbReference type="NCBI Taxonomy" id="558529"/>
    <lineage>
        <taxon>Archaea</taxon>
        <taxon>Methanobacteriati</taxon>
        <taxon>Methanobacteriota</taxon>
        <taxon>Stenosarchaea group</taxon>
        <taxon>Halobacteria</taxon>
        <taxon>Halobacteriales</taxon>
        <taxon>Natronoarchaeaceae</taxon>
    </lineage>
</organism>
<feature type="binding site" evidence="7">
    <location>
        <position position="85"/>
    </location>
    <ligand>
        <name>Mg(2+)</name>
        <dbReference type="ChEBI" id="CHEBI:18420"/>
        <label>1</label>
    </ligand>
</feature>